<evidence type="ECO:0000259" key="18">
    <source>
        <dbReference type="SMART" id="SM00642"/>
    </source>
</evidence>
<comment type="similarity">
    <text evidence="3 14">Belongs to the glycosyl hydrolase 13 family.</text>
</comment>
<evidence type="ECO:0000256" key="17">
    <source>
        <dbReference type="PIRSR" id="PIRSR006337-3"/>
    </source>
</evidence>
<dbReference type="OrthoDB" id="9800174at2"/>
<evidence type="ECO:0000256" key="14">
    <source>
        <dbReference type="PIRNR" id="PIRNR006337"/>
    </source>
</evidence>
<dbReference type="EC" id="3.2.1.141" evidence="4 13"/>
<proteinExistence type="inferred from homology"/>
<feature type="binding site" evidence="16">
    <location>
        <begin position="400"/>
        <end position="405"/>
    </location>
    <ligand>
        <name>substrate</name>
    </ligand>
</feature>
<dbReference type="PANTHER" id="PTHR43651:SF11">
    <property type="entry name" value="MALTO-OLIGOSYLTREHALOSE TREHALOHYDROLASE"/>
    <property type="match status" value="1"/>
</dbReference>
<keyword evidence="9 14" id="KW-0326">Glycosidase</keyword>
<sequence>MPRQQEETWRLDLGATVLSPSTVRFRVWAPRAQSVSVQVCDANRTSAALEPRDRGYYEGVLSGIGPGARYRYVLDGEKHRPDPASRWQPDGVHAASAVVDPGAFHWTDQGWPGLALDELILYELHTGTFTAAGTFDAILPHLSYLKDEVGVTAIELMPVAQFPGSRNWGYDGVYPFAPQAGYGGPAGLKALVNACHATGLAVILDVVYNHLGPEGNYLSDFGPYFTDRYRTPWGEAVNYDGPDSDEVRHFFLGNALYWVTEYHIDGLRLDAVHGIFDFSATHILQELAETVHAEARRLGRTVQIIAESDLNDSRLIAPATQGGYGLDAQWNDDFHHAVHTVVTGERKGYYEDFGTLGHLATAIRQGFVYAGQYSRSRRRRHGNSPEGRPARQFVVFAQNHDQIGNRAVGDRLSAQLSAEALKVVAAAVLLSPNLPLLFMGEEYGETAPFQYFIDHGDAGLVEAVRQGRRAEFGHFGWNPEDIPDPYDPATLERSRLNLDRRSMEPHAALLRWTQALIRLRKRDPLKELWRAAAGSRRVWAYEGEQVLAVHYGSGEGPAVLILLGFSKLPVSLLLHEPVGAWDVQLDAASADFGAAGRQSLPTRVVISPQGTPVSMPAFAAGLFVRAS</sequence>
<accession>A0A0K2GH32</accession>
<evidence type="ECO:0000256" key="16">
    <source>
        <dbReference type="PIRSR" id="PIRSR006337-2"/>
    </source>
</evidence>
<dbReference type="RefSeq" id="WP_053381152.1">
    <property type="nucleotide sequence ID" value="NZ_CP011801.1"/>
</dbReference>
<dbReference type="InterPro" id="IPR017853">
    <property type="entry name" value="GH"/>
</dbReference>
<dbReference type="InterPro" id="IPR012768">
    <property type="entry name" value="Trehalose_TreZ"/>
</dbReference>
<feature type="binding site" evidence="16">
    <location>
        <begin position="268"/>
        <end position="273"/>
    </location>
    <ligand>
        <name>substrate</name>
    </ligand>
</feature>
<evidence type="ECO:0000256" key="7">
    <source>
        <dbReference type="ARBA" id="ARBA00022801"/>
    </source>
</evidence>
<feature type="active site" description="Proton donor" evidence="15">
    <location>
        <position position="307"/>
    </location>
</feature>
<dbReference type="Gene3D" id="2.60.40.10">
    <property type="entry name" value="Immunoglobulins"/>
    <property type="match status" value="1"/>
</dbReference>
<evidence type="ECO:0000256" key="12">
    <source>
        <dbReference type="ARBA" id="ARBA00034013"/>
    </source>
</evidence>
<dbReference type="SMART" id="SM00642">
    <property type="entry name" value="Aamy"/>
    <property type="match status" value="1"/>
</dbReference>
<dbReference type="InterPro" id="IPR013783">
    <property type="entry name" value="Ig-like_fold"/>
</dbReference>
<protein>
    <recommendedName>
        <fullName evidence="5 13">Malto-oligosyltrehalose trehalohydrolase</fullName>
        <shortName evidence="14">MTHase</shortName>
        <ecNumber evidence="4 13">3.2.1.141</ecNumber>
    </recommendedName>
    <alternativeName>
        <fullName evidence="11 14">4-alpha-D-((1-&gt;4)-alpha-D-glucano)trehalose trehalohydrolase</fullName>
    </alternativeName>
    <alternativeName>
        <fullName evidence="10 14">Maltooligosyl trehalose trehalohydrolase</fullName>
    </alternativeName>
</protein>
<keyword evidence="8" id="KW-0119">Carbohydrate metabolism</keyword>
<dbReference type="InterPro" id="IPR006047">
    <property type="entry name" value="GH13_cat_dom"/>
</dbReference>
<comment type="pathway">
    <text evidence="2 14">Glycan biosynthesis; trehalose biosynthesis.</text>
</comment>
<dbReference type="CDD" id="cd02853">
    <property type="entry name" value="E_set_MTHase_like_N"/>
    <property type="match status" value="1"/>
</dbReference>
<dbReference type="InterPro" id="IPR004193">
    <property type="entry name" value="Glyco_hydro_13_N"/>
</dbReference>
<dbReference type="KEGG" id="nmv:NITMOv2_3883"/>
<keyword evidence="7 14" id="KW-0378">Hydrolase</keyword>
<evidence type="ECO:0000256" key="2">
    <source>
        <dbReference type="ARBA" id="ARBA00005199"/>
    </source>
</evidence>
<evidence type="ECO:0000256" key="15">
    <source>
        <dbReference type="PIRSR" id="PIRSR006337-1"/>
    </source>
</evidence>
<evidence type="ECO:0000256" key="4">
    <source>
        <dbReference type="ARBA" id="ARBA00012268"/>
    </source>
</evidence>
<dbReference type="GO" id="GO:0005737">
    <property type="term" value="C:cytoplasm"/>
    <property type="evidence" value="ECO:0007669"/>
    <property type="project" value="UniProtKB-SubCell"/>
</dbReference>
<dbReference type="SUPFAM" id="SSF81296">
    <property type="entry name" value="E set domains"/>
    <property type="match status" value="1"/>
</dbReference>
<evidence type="ECO:0000256" key="3">
    <source>
        <dbReference type="ARBA" id="ARBA00008061"/>
    </source>
</evidence>
<dbReference type="PIRSF" id="PIRSF006337">
    <property type="entry name" value="Trehalose_TreZ"/>
    <property type="match status" value="1"/>
</dbReference>
<evidence type="ECO:0000256" key="5">
    <source>
        <dbReference type="ARBA" id="ARBA00015938"/>
    </source>
</evidence>
<feature type="active site" description="Nucleophile" evidence="15">
    <location>
        <position position="270"/>
    </location>
</feature>
<dbReference type="Gene3D" id="1.10.10.760">
    <property type="entry name" value="E-set domains of sugar-utilizing enzymes"/>
    <property type="match status" value="1"/>
</dbReference>
<dbReference type="UniPathway" id="UPA00299"/>
<comment type="catalytic activity">
    <reaction evidence="12 14">
        <text>hydrolysis of (1-&gt;4)-alpha-D-glucosidic linkage in 4-alpha-D-[(1-&gt;4)-alpha-D-glucanosyl]n trehalose to yield trehalose and (1-&gt;4)-alpha-D-glucan.</text>
        <dbReference type="EC" id="3.2.1.141"/>
    </reaction>
</comment>
<keyword evidence="6" id="KW-0963">Cytoplasm</keyword>
<dbReference type="SUPFAM" id="SSF51445">
    <property type="entry name" value="(Trans)glycosidases"/>
    <property type="match status" value="1"/>
</dbReference>
<dbReference type="Pfam" id="PF00128">
    <property type="entry name" value="Alpha-amylase"/>
    <property type="match status" value="1"/>
</dbReference>
<name>A0A0K2GH32_NITMO</name>
<dbReference type="PANTHER" id="PTHR43651">
    <property type="entry name" value="1,4-ALPHA-GLUCAN-BRANCHING ENZYME"/>
    <property type="match status" value="1"/>
</dbReference>
<dbReference type="PATRIC" id="fig|42253.5.peg.3827"/>
<evidence type="ECO:0000256" key="11">
    <source>
        <dbReference type="ARBA" id="ARBA00033284"/>
    </source>
</evidence>
<evidence type="ECO:0000256" key="9">
    <source>
        <dbReference type="ARBA" id="ARBA00023295"/>
    </source>
</evidence>
<feature type="domain" description="Glycosyl hydrolase family 13 catalytic" evidence="18">
    <location>
        <begin position="123"/>
        <end position="499"/>
    </location>
</feature>
<dbReference type="Pfam" id="PF02922">
    <property type="entry name" value="CBM_48"/>
    <property type="match status" value="1"/>
</dbReference>
<dbReference type="GO" id="GO:0033942">
    <property type="term" value="F:4-alpha-D-(1-&gt;4)-alpha-D-glucanotrehalose trehalohydrolase activity"/>
    <property type="evidence" value="ECO:0007669"/>
    <property type="project" value="UniProtKB-EC"/>
</dbReference>
<comment type="subcellular location">
    <subcellularLocation>
        <location evidence="1 15">Cytoplasm</location>
    </subcellularLocation>
</comment>
<evidence type="ECO:0000256" key="1">
    <source>
        <dbReference type="ARBA" id="ARBA00004496"/>
    </source>
</evidence>
<evidence type="ECO:0000313" key="19">
    <source>
        <dbReference type="EMBL" id="ALA60270.1"/>
    </source>
</evidence>
<feature type="binding site" evidence="16">
    <location>
        <begin position="332"/>
        <end position="336"/>
    </location>
    <ligand>
        <name>substrate</name>
    </ligand>
</feature>
<dbReference type="STRING" id="42253.NITMOv2_3883"/>
<feature type="site" description="Transition state stabilizer" evidence="17">
    <location>
        <position position="401"/>
    </location>
</feature>
<evidence type="ECO:0000256" key="10">
    <source>
        <dbReference type="ARBA" id="ARBA00032057"/>
    </source>
</evidence>
<evidence type="ECO:0000256" key="13">
    <source>
        <dbReference type="NCBIfam" id="TIGR02402"/>
    </source>
</evidence>
<gene>
    <name evidence="19" type="primary">treZ</name>
    <name evidence="19" type="ORF">NITMOv2_3883</name>
</gene>
<dbReference type="EMBL" id="CP011801">
    <property type="protein sequence ID" value="ALA60270.1"/>
    <property type="molecule type" value="Genomic_DNA"/>
</dbReference>
<dbReference type="AlphaFoldDB" id="A0A0K2GH32"/>
<evidence type="ECO:0000256" key="6">
    <source>
        <dbReference type="ARBA" id="ARBA00022490"/>
    </source>
</evidence>
<dbReference type="Gene3D" id="3.20.20.80">
    <property type="entry name" value="Glycosidases"/>
    <property type="match status" value="1"/>
</dbReference>
<dbReference type="InterPro" id="IPR044901">
    <property type="entry name" value="Trehalose_TreZ_E-set_sf"/>
</dbReference>
<evidence type="ECO:0000313" key="20">
    <source>
        <dbReference type="Proteomes" id="UP000069205"/>
    </source>
</evidence>
<dbReference type="Proteomes" id="UP000069205">
    <property type="component" value="Chromosome"/>
</dbReference>
<dbReference type="InterPro" id="IPR014756">
    <property type="entry name" value="Ig_E-set"/>
</dbReference>
<dbReference type="GO" id="GO:0005992">
    <property type="term" value="P:trehalose biosynthetic process"/>
    <property type="evidence" value="ECO:0007669"/>
    <property type="project" value="UniProtKB-UniRule"/>
</dbReference>
<dbReference type="NCBIfam" id="TIGR02402">
    <property type="entry name" value="trehalose_TreZ"/>
    <property type="match status" value="1"/>
</dbReference>
<dbReference type="CDD" id="cd11325">
    <property type="entry name" value="AmyAc_GTHase"/>
    <property type="match status" value="1"/>
</dbReference>
<organism evidence="19 20">
    <name type="scientific">Nitrospira moscoviensis</name>
    <dbReference type="NCBI Taxonomy" id="42253"/>
    <lineage>
        <taxon>Bacteria</taxon>
        <taxon>Pseudomonadati</taxon>
        <taxon>Nitrospirota</taxon>
        <taxon>Nitrospiria</taxon>
        <taxon>Nitrospirales</taxon>
        <taxon>Nitrospiraceae</taxon>
        <taxon>Nitrospira</taxon>
    </lineage>
</organism>
<keyword evidence="20" id="KW-1185">Reference proteome</keyword>
<evidence type="ECO:0000256" key="8">
    <source>
        <dbReference type="ARBA" id="ARBA00023277"/>
    </source>
</evidence>
<reference evidence="19 20" key="1">
    <citation type="journal article" date="2015" name="Proc. Natl. Acad. Sci. U.S.A.">
        <title>Expanded metabolic versatility of ubiquitous nitrite-oxidizing bacteria from the genus Nitrospira.</title>
        <authorList>
            <person name="Koch H."/>
            <person name="Lucker S."/>
            <person name="Albertsen M."/>
            <person name="Kitzinger K."/>
            <person name="Herbold C."/>
            <person name="Spieck E."/>
            <person name="Nielsen P.H."/>
            <person name="Wagner M."/>
            <person name="Daims H."/>
        </authorList>
    </citation>
    <scope>NUCLEOTIDE SEQUENCE [LARGE SCALE GENOMIC DNA]</scope>
    <source>
        <strain evidence="19 20">NSP M-1</strain>
    </source>
</reference>